<proteinExistence type="predicted"/>
<feature type="domain" description="Anti-sigma K factor RskA C-terminal" evidence="2">
    <location>
        <begin position="94"/>
        <end position="221"/>
    </location>
</feature>
<dbReference type="GO" id="GO:0005886">
    <property type="term" value="C:plasma membrane"/>
    <property type="evidence" value="ECO:0007669"/>
    <property type="project" value="InterPro"/>
</dbReference>
<feature type="region of interest" description="Disordered" evidence="1">
    <location>
        <begin position="207"/>
        <end position="230"/>
    </location>
</feature>
<dbReference type="OrthoDB" id="8617430at2"/>
<sequence>MNILHPERAEALAAAYVLGTLRGPARRRFETLMAAHPSLRQHVQAWEARLAPLQAVVPEEPVPTRVWKRIAARTIEQRHTPAARRWLDWLWPAWALASSVAAALLWLRHDALDAVSTEQLAVLTPVDANAVPAPEQPIVVAIIDGGRRWRVLVSAAQRPSAQKDWELWAIPRGGAPISLGTVAAGRLNDVAPPPPQIALEALAVSLEPRGGSPTGQPTGPVRFVHPLQRS</sequence>
<dbReference type="InterPro" id="IPR018764">
    <property type="entry name" value="RskA_C"/>
</dbReference>
<reference evidence="3 4" key="1">
    <citation type="submission" date="2019-07" db="EMBL/GenBank/DDBJ databases">
        <title>Tepidimonas taiwanensis I1-1 draft genome.</title>
        <authorList>
            <person name="Da Costa M.S."/>
            <person name="Froufe H.J.C."/>
            <person name="Egas C."/>
            <person name="Albuquerque L."/>
        </authorList>
    </citation>
    <scope>NUCLEOTIDE SEQUENCE [LARGE SCALE GENOMIC DNA]</scope>
    <source>
        <strain evidence="3 4">I1-1</strain>
    </source>
</reference>
<evidence type="ECO:0000259" key="2">
    <source>
        <dbReference type="Pfam" id="PF10099"/>
    </source>
</evidence>
<dbReference type="GO" id="GO:0006417">
    <property type="term" value="P:regulation of translation"/>
    <property type="evidence" value="ECO:0007669"/>
    <property type="project" value="TreeGrafter"/>
</dbReference>
<dbReference type="STRING" id="307486.GCA_000807215_02487"/>
<name>A0A554X1W1_9BURK</name>
<comment type="caution">
    <text evidence="3">The sequence shown here is derived from an EMBL/GenBank/DDBJ whole genome shotgun (WGS) entry which is preliminary data.</text>
</comment>
<evidence type="ECO:0000256" key="1">
    <source>
        <dbReference type="SAM" id="MobiDB-lite"/>
    </source>
</evidence>
<dbReference type="GO" id="GO:0016989">
    <property type="term" value="F:sigma factor antagonist activity"/>
    <property type="evidence" value="ECO:0007669"/>
    <property type="project" value="TreeGrafter"/>
</dbReference>
<dbReference type="AlphaFoldDB" id="A0A554X1W1"/>
<dbReference type="PANTHER" id="PTHR37461">
    <property type="entry name" value="ANTI-SIGMA-K FACTOR RSKA"/>
    <property type="match status" value="1"/>
</dbReference>
<gene>
    <name evidence="3" type="ORF">Ttaiw_02155</name>
</gene>
<keyword evidence="4" id="KW-1185">Reference proteome</keyword>
<dbReference type="Proteomes" id="UP000317763">
    <property type="component" value="Unassembled WGS sequence"/>
</dbReference>
<dbReference type="RefSeq" id="WP_043702023.1">
    <property type="nucleotide sequence ID" value="NZ_CP083911.1"/>
</dbReference>
<dbReference type="PANTHER" id="PTHR37461:SF1">
    <property type="entry name" value="ANTI-SIGMA-K FACTOR RSKA"/>
    <property type="match status" value="1"/>
</dbReference>
<evidence type="ECO:0000313" key="3">
    <source>
        <dbReference type="EMBL" id="TSE29822.1"/>
    </source>
</evidence>
<organism evidence="3 4">
    <name type="scientific">Tepidimonas taiwanensis</name>
    <dbReference type="NCBI Taxonomy" id="307486"/>
    <lineage>
        <taxon>Bacteria</taxon>
        <taxon>Pseudomonadati</taxon>
        <taxon>Pseudomonadota</taxon>
        <taxon>Betaproteobacteria</taxon>
        <taxon>Burkholderiales</taxon>
        <taxon>Tepidimonas</taxon>
    </lineage>
</organism>
<protein>
    <submittedName>
        <fullName evidence="3">Anti-sigma-K factor rskA</fullName>
    </submittedName>
</protein>
<evidence type="ECO:0000313" key="4">
    <source>
        <dbReference type="Proteomes" id="UP000317763"/>
    </source>
</evidence>
<dbReference type="EMBL" id="VJOM01000029">
    <property type="protein sequence ID" value="TSE29822.1"/>
    <property type="molecule type" value="Genomic_DNA"/>
</dbReference>
<accession>A0A554X1W1</accession>
<dbReference type="Pfam" id="PF10099">
    <property type="entry name" value="RskA_C"/>
    <property type="match status" value="1"/>
</dbReference>
<dbReference type="InterPro" id="IPR051474">
    <property type="entry name" value="Anti-sigma-K/W_factor"/>
</dbReference>